<evidence type="ECO:0000259" key="3">
    <source>
        <dbReference type="PROSITE" id="PS51127"/>
    </source>
</evidence>
<feature type="region of interest" description="Disordered" evidence="2">
    <location>
        <begin position="559"/>
        <end position="589"/>
    </location>
</feature>
<dbReference type="PROSITE" id="PS51127">
    <property type="entry name" value="BIG1"/>
    <property type="match status" value="2"/>
</dbReference>
<dbReference type="RefSeq" id="WP_316974648.1">
    <property type="nucleotide sequence ID" value="NZ_JAWIIJ010000012.1"/>
</dbReference>
<dbReference type="InterPro" id="IPR008964">
    <property type="entry name" value="Invasin/intimin_cell_adhesion"/>
</dbReference>
<gene>
    <name evidence="4" type="ORF">RYS15_16095</name>
</gene>
<evidence type="ECO:0000256" key="2">
    <source>
        <dbReference type="SAM" id="MobiDB-lite"/>
    </source>
</evidence>
<dbReference type="Gene3D" id="2.60.40.10">
    <property type="entry name" value="Immunoglobulins"/>
    <property type="match status" value="4"/>
</dbReference>
<dbReference type="SMART" id="SM00634">
    <property type="entry name" value="BID_1"/>
    <property type="match status" value="4"/>
</dbReference>
<feature type="compositionally biased region" description="Low complexity" evidence="2">
    <location>
        <begin position="578"/>
        <end position="589"/>
    </location>
</feature>
<feature type="domain" description="Big-1" evidence="3">
    <location>
        <begin position="88"/>
        <end position="181"/>
    </location>
</feature>
<evidence type="ECO:0000313" key="5">
    <source>
        <dbReference type="Proteomes" id="UP001269819"/>
    </source>
</evidence>
<dbReference type="InterPro" id="IPR003344">
    <property type="entry name" value="Big_1_dom"/>
</dbReference>
<comment type="similarity">
    <text evidence="1">Belongs to the intimin/invasin family.</text>
</comment>
<reference evidence="4 5" key="1">
    <citation type="submission" date="2023-10" db="EMBL/GenBank/DDBJ databases">
        <title>Characteristics and mechanism of a salt-tolerant marine origin heterotrophic nitrifying- aerobic denitrifying bacteria Marinobacter xestospongiae HN1.</title>
        <authorList>
            <person name="Qi R."/>
        </authorList>
    </citation>
    <scope>NUCLEOTIDE SEQUENCE [LARGE SCALE GENOMIC DNA]</scope>
    <source>
        <strain evidence="4 5">HN1</strain>
    </source>
</reference>
<sequence>MCYDFSKLSGTLAKLPQFAVLVQGMREMYSRNSESGETMMSGKFLARASAFSLTLFLAACGGGDGSSSLAGGGDDGNGDDSNGTRVGTVQLLTSSTQIGSSESSSSTLTAQVKDNNGVLLEDIDVQFSVNNNGTLQVERGTTDASGTAVATLSPAGDRRNRTVTVDARSGNKQDSVDVAITGTSLAIEGPSSIGFGDTATYRVLLNDSEGNPIPGVAIQVSTNITSTESASLTTSQSGEVELSLTAAQSGGQDTMSVSAFSGESRIAATKPITISSDGFAFTAPSADSDLDINRPHTLAVRWLRNNTPIADGSQVKFSSTRGTISPSNGIAPTSNGVASVTVSSTTAGPAIVTAKDPNSGLATELEFEFVAKTPSALDVQANKTQLDFNETTEIIATVRDANNNLVKGQTVNFVVTSDGSNGSLSDSEADTDSQGKARVVYTGGNADSGRNGVVIRAKVSDSLSSEVNLTVTRQALRIALGTGNELLEPDTVRYENPFIAIVTDSNGSPVGADVELSVLPIAYHKGRYFSTIITDSGEEEELDRWGLEHTRRCAAEDANRNGVLDAGEDTNQNGTLEPTYSATTSSPSVTTSADGSANFSIIYPQSHCNWVEVELTATVKVGGTESIEKNRFILGCAESDLDDINETPPGGTTGLYGAVGSCSTDL</sequence>
<proteinExistence type="inferred from homology"/>
<dbReference type="InterPro" id="IPR013783">
    <property type="entry name" value="Ig-like_fold"/>
</dbReference>
<organism evidence="4 5">
    <name type="scientific">Marinobacter xestospongiae</name>
    <dbReference type="NCBI Taxonomy" id="994319"/>
    <lineage>
        <taxon>Bacteria</taxon>
        <taxon>Pseudomonadati</taxon>
        <taxon>Pseudomonadota</taxon>
        <taxon>Gammaproteobacteria</taxon>
        <taxon>Pseudomonadales</taxon>
        <taxon>Marinobacteraceae</taxon>
        <taxon>Marinobacter</taxon>
    </lineage>
</organism>
<feature type="domain" description="Big-1" evidence="3">
    <location>
        <begin position="376"/>
        <end position="474"/>
    </location>
</feature>
<dbReference type="Pfam" id="PF02369">
    <property type="entry name" value="Big_1"/>
    <property type="match status" value="2"/>
</dbReference>
<dbReference type="Proteomes" id="UP001269819">
    <property type="component" value="Unassembled WGS sequence"/>
</dbReference>
<comment type="caution">
    <text evidence="4">The sequence shown here is derived from an EMBL/GenBank/DDBJ whole genome shotgun (WGS) entry which is preliminary data.</text>
</comment>
<evidence type="ECO:0000313" key="4">
    <source>
        <dbReference type="EMBL" id="MDV2080209.1"/>
    </source>
</evidence>
<dbReference type="PANTHER" id="PTHR39576:SF1">
    <property type="entry name" value="INVASIN"/>
    <property type="match status" value="1"/>
</dbReference>
<dbReference type="EMBL" id="JAWIIJ010000012">
    <property type="protein sequence ID" value="MDV2080209.1"/>
    <property type="molecule type" value="Genomic_DNA"/>
</dbReference>
<evidence type="ECO:0000256" key="1">
    <source>
        <dbReference type="ARBA" id="ARBA00010116"/>
    </source>
</evidence>
<name>A0ABU3W0Z2_9GAMM</name>
<accession>A0ABU3W0Z2</accession>
<dbReference type="InterPro" id="IPR051715">
    <property type="entry name" value="Intimin-Invasin_domain"/>
</dbReference>
<dbReference type="SUPFAM" id="SSF49373">
    <property type="entry name" value="Invasin/intimin cell-adhesion fragments"/>
    <property type="match status" value="4"/>
</dbReference>
<protein>
    <submittedName>
        <fullName evidence="4">Ig-like domain-containing protein</fullName>
    </submittedName>
</protein>
<dbReference type="PANTHER" id="PTHR39576">
    <property type="entry name" value="ATTACHING AND EFFACING PROTEIN HOMOLOG-RELATED-RELATED"/>
    <property type="match status" value="1"/>
</dbReference>
<keyword evidence="5" id="KW-1185">Reference proteome</keyword>